<accession>A0A8X6NX00</accession>
<protein>
    <submittedName>
        <fullName evidence="1">Uncharacterized protein</fullName>
    </submittedName>
</protein>
<keyword evidence="2" id="KW-1185">Reference proteome</keyword>
<dbReference type="Proteomes" id="UP000887013">
    <property type="component" value="Unassembled WGS sequence"/>
</dbReference>
<dbReference type="EMBL" id="BMAW01108816">
    <property type="protein sequence ID" value="GFT35742.1"/>
    <property type="molecule type" value="Genomic_DNA"/>
</dbReference>
<sequence>MSRQPLAWFPCSFHRVCQERKQCMQKRIRPRATTKCRKNTMCCIRDGHVVLSCRHSCKANTYSSHDKVLGVACRKKAMGLQVWGAVQAYTIGIEDRNFVLELENEWAS</sequence>
<evidence type="ECO:0000313" key="1">
    <source>
        <dbReference type="EMBL" id="GFT35742.1"/>
    </source>
</evidence>
<gene>
    <name evidence="1" type="ORF">NPIL_38961</name>
</gene>
<reference evidence="1" key="1">
    <citation type="submission" date="2020-08" db="EMBL/GenBank/DDBJ databases">
        <title>Multicomponent nature underlies the extraordinary mechanical properties of spider dragline silk.</title>
        <authorList>
            <person name="Kono N."/>
            <person name="Nakamura H."/>
            <person name="Mori M."/>
            <person name="Yoshida Y."/>
            <person name="Ohtoshi R."/>
            <person name="Malay A.D."/>
            <person name="Moran D.A.P."/>
            <person name="Tomita M."/>
            <person name="Numata K."/>
            <person name="Arakawa K."/>
        </authorList>
    </citation>
    <scope>NUCLEOTIDE SEQUENCE</scope>
</reference>
<comment type="caution">
    <text evidence="1">The sequence shown here is derived from an EMBL/GenBank/DDBJ whole genome shotgun (WGS) entry which is preliminary data.</text>
</comment>
<name>A0A8X6NX00_NEPPI</name>
<proteinExistence type="predicted"/>
<evidence type="ECO:0000313" key="2">
    <source>
        <dbReference type="Proteomes" id="UP000887013"/>
    </source>
</evidence>
<organism evidence="1 2">
    <name type="scientific">Nephila pilipes</name>
    <name type="common">Giant wood spider</name>
    <name type="synonym">Nephila maculata</name>
    <dbReference type="NCBI Taxonomy" id="299642"/>
    <lineage>
        <taxon>Eukaryota</taxon>
        <taxon>Metazoa</taxon>
        <taxon>Ecdysozoa</taxon>
        <taxon>Arthropoda</taxon>
        <taxon>Chelicerata</taxon>
        <taxon>Arachnida</taxon>
        <taxon>Araneae</taxon>
        <taxon>Araneomorphae</taxon>
        <taxon>Entelegynae</taxon>
        <taxon>Araneoidea</taxon>
        <taxon>Nephilidae</taxon>
        <taxon>Nephila</taxon>
    </lineage>
</organism>
<dbReference type="AlphaFoldDB" id="A0A8X6NX00"/>